<feature type="non-terminal residue" evidence="2">
    <location>
        <position position="1"/>
    </location>
</feature>
<keyword evidence="1" id="KW-1133">Transmembrane helix</keyword>
<organism evidence="2">
    <name type="scientific">Nothobranchius korthausae</name>
    <dbReference type="NCBI Taxonomy" id="1143690"/>
    <lineage>
        <taxon>Eukaryota</taxon>
        <taxon>Metazoa</taxon>
        <taxon>Chordata</taxon>
        <taxon>Craniata</taxon>
        <taxon>Vertebrata</taxon>
        <taxon>Euteleostomi</taxon>
        <taxon>Actinopterygii</taxon>
        <taxon>Neopterygii</taxon>
        <taxon>Teleostei</taxon>
        <taxon>Neoteleostei</taxon>
        <taxon>Acanthomorphata</taxon>
        <taxon>Ovalentaria</taxon>
        <taxon>Atherinomorphae</taxon>
        <taxon>Cyprinodontiformes</taxon>
        <taxon>Nothobranchiidae</taxon>
        <taxon>Nothobranchius</taxon>
    </lineage>
</organism>
<dbReference type="EMBL" id="HAEC01016114">
    <property type="protein sequence ID" value="SBQ84335.1"/>
    <property type="molecule type" value="Transcribed_RNA"/>
</dbReference>
<gene>
    <name evidence="2" type="primary">Nfu_g_1_024188</name>
</gene>
<feature type="transmembrane region" description="Helical" evidence="1">
    <location>
        <begin position="136"/>
        <end position="157"/>
    </location>
</feature>
<dbReference type="AlphaFoldDB" id="A0A1A8HJC1"/>
<keyword evidence="1" id="KW-0472">Membrane</keyword>
<sequence>LGAGFYAGPTRDAGDWMLDLLNQHQNTTNAGQCWFYFFQQSCDFLTAAQRKALQRVINIALRIFGCPLPLRKDLQSSRWLFSIMKDSSHPLLELLPSGRGYRAIRPTDKQTKQVFIPLQYLASLLLEINGSCGICVLLIITALIILLIVLLFTFTLFY</sequence>
<reference evidence="2" key="2">
    <citation type="submission" date="2016-06" db="EMBL/GenBank/DDBJ databases">
        <title>The genome of a short-lived fish provides insights into sex chromosome evolution and the genetic control of aging.</title>
        <authorList>
            <person name="Reichwald K."/>
            <person name="Felder M."/>
            <person name="Petzold A."/>
            <person name="Koch P."/>
            <person name="Groth M."/>
            <person name="Platzer M."/>
        </authorList>
    </citation>
    <scope>NUCLEOTIDE SEQUENCE</scope>
    <source>
        <tissue evidence="2">Brain</tissue>
    </source>
</reference>
<reference evidence="2" key="1">
    <citation type="submission" date="2016-05" db="EMBL/GenBank/DDBJ databases">
        <authorList>
            <person name="Lavstsen T."/>
            <person name="Jespersen J.S."/>
        </authorList>
    </citation>
    <scope>NUCLEOTIDE SEQUENCE</scope>
    <source>
        <tissue evidence="2">Brain</tissue>
    </source>
</reference>
<evidence type="ECO:0000256" key="1">
    <source>
        <dbReference type="SAM" id="Phobius"/>
    </source>
</evidence>
<keyword evidence="1" id="KW-0812">Transmembrane</keyword>
<protein>
    <submittedName>
        <fullName evidence="2">Uncharacterized protein</fullName>
    </submittedName>
</protein>
<name>A0A1A8HJC1_9TELE</name>
<proteinExistence type="predicted"/>
<evidence type="ECO:0000313" key="2">
    <source>
        <dbReference type="EMBL" id="SBQ84335.1"/>
    </source>
</evidence>
<feature type="non-terminal residue" evidence="2">
    <location>
        <position position="158"/>
    </location>
</feature>
<accession>A0A1A8HJC1</accession>